<evidence type="ECO:0000256" key="7">
    <source>
        <dbReference type="ARBA" id="ARBA00022679"/>
    </source>
</evidence>
<keyword evidence="6 11" id="KW-0816">Tricarboxylic acid cycle</keyword>
<dbReference type="InterPro" id="IPR000089">
    <property type="entry name" value="Biotin_lipoyl"/>
</dbReference>
<evidence type="ECO:0000256" key="12">
    <source>
        <dbReference type="SAM" id="MobiDB-lite"/>
    </source>
</evidence>
<organism evidence="15 16">
    <name type="scientific">Limnobaculum parvum</name>
    <dbReference type="NCBI Taxonomy" id="2172103"/>
    <lineage>
        <taxon>Bacteria</taxon>
        <taxon>Pseudomonadati</taxon>
        <taxon>Pseudomonadota</taxon>
        <taxon>Gammaproteobacteria</taxon>
        <taxon>Enterobacterales</taxon>
        <taxon>Budviciaceae</taxon>
        <taxon>Limnobaculum</taxon>
    </lineage>
</organism>
<comment type="similarity">
    <text evidence="3 11">Belongs to the 2-oxoacid dehydrogenase family.</text>
</comment>
<dbReference type="InterPro" id="IPR036625">
    <property type="entry name" value="E3-bd_dom_sf"/>
</dbReference>
<dbReference type="PANTHER" id="PTHR43416:SF5">
    <property type="entry name" value="DIHYDROLIPOYLLYSINE-RESIDUE SUCCINYLTRANSFERASE COMPONENT OF 2-OXOGLUTARATE DEHYDROGENASE COMPLEX, MITOCHONDRIAL"/>
    <property type="match status" value="1"/>
</dbReference>
<feature type="domain" description="Lipoyl-binding" evidence="13">
    <location>
        <begin position="3"/>
        <end position="78"/>
    </location>
</feature>
<evidence type="ECO:0000259" key="13">
    <source>
        <dbReference type="PROSITE" id="PS50968"/>
    </source>
</evidence>
<dbReference type="Pfam" id="PF00364">
    <property type="entry name" value="Biotin_lipoyl"/>
    <property type="match status" value="1"/>
</dbReference>
<proteinExistence type="inferred from homology"/>
<dbReference type="SUPFAM" id="SSF47005">
    <property type="entry name" value="Peripheral subunit-binding domain of 2-oxo acid dehydrogenase complex"/>
    <property type="match status" value="1"/>
</dbReference>
<evidence type="ECO:0000256" key="6">
    <source>
        <dbReference type="ARBA" id="ARBA00022532"/>
    </source>
</evidence>
<dbReference type="Gene3D" id="3.30.559.10">
    <property type="entry name" value="Chloramphenicol acetyltransferase-like domain"/>
    <property type="match status" value="1"/>
</dbReference>
<dbReference type="FunFam" id="3.30.559.10:FF:000005">
    <property type="entry name" value="Dihydrolipoyllysine-residue succinyltransferase component of 2-oxoglutarate dehydrogenase complex"/>
    <property type="match status" value="1"/>
</dbReference>
<evidence type="ECO:0000256" key="9">
    <source>
        <dbReference type="ARBA" id="ARBA00023315"/>
    </source>
</evidence>
<dbReference type="PROSITE" id="PS00189">
    <property type="entry name" value="LIPOYL"/>
    <property type="match status" value="1"/>
</dbReference>
<evidence type="ECO:0000256" key="5">
    <source>
        <dbReference type="ARBA" id="ARBA00019511"/>
    </source>
</evidence>
<keyword evidence="16" id="KW-1185">Reference proteome</keyword>
<dbReference type="PROSITE" id="PS51826">
    <property type="entry name" value="PSBD"/>
    <property type="match status" value="1"/>
</dbReference>
<dbReference type="GO" id="GO:0045252">
    <property type="term" value="C:oxoglutarate dehydrogenase complex"/>
    <property type="evidence" value="ECO:0007669"/>
    <property type="project" value="UniProtKB-UniRule"/>
</dbReference>
<sequence>MSNIDILVPDLPESVADATVATWHKKPGDSVERDEILVEIETDKVVLEVPALESGVLDDIIEEEGATVTSRQMLGRLRPGDITGQQVTDTSQATEATPAQRQTASLEEGSNDALSPAVRRLIAEHGLDVNVIKGSGVGGRISREDVTQHIAQQKVGVVKPVASPEAKKADSSTLSHRSEKRVPMTRLRKRIAERLLEAKNSTAMLTTFNEVNMKPIMDLRKQYGDDFEKRHGVRLGFMSFYLKAVVEALKRFPEVNASIDGEDVVYHNYFDVSIAVSTPRGLVTPVLRDVDSLSMSDIEKSIKDLAVKGRDGKLTVEDLTGGNFTITNGGVFGSLMSTPIINPPQSAILGMHAIKDRPMAVNGQVVILPMMYLALSYDHRLIDGRESVSFLVAIKDMLEDPTRLLLDV</sequence>
<dbReference type="SUPFAM" id="SSF51230">
    <property type="entry name" value="Single hybrid motif"/>
    <property type="match status" value="1"/>
</dbReference>
<protein>
    <recommendedName>
        <fullName evidence="5 11">Dihydrolipoyllysine-residue succinyltransferase component of 2-oxoglutarate dehydrogenase complex</fullName>
        <ecNumber evidence="4 11">2.3.1.61</ecNumber>
    </recommendedName>
    <alternativeName>
        <fullName evidence="11">2-oxoglutarate dehydrogenase complex component E2</fullName>
    </alternativeName>
</protein>
<dbReference type="PANTHER" id="PTHR43416">
    <property type="entry name" value="DIHYDROLIPOYLLYSINE-RESIDUE SUCCINYLTRANSFERASE COMPONENT OF 2-OXOGLUTARATE DEHYDROGENASE COMPLEX, MITOCHONDRIAL-RELATED"/>
    <property type="match status" value="1"/>
</dbReference>
<dbReference type="Pfam" id="PF02817">
    <property type="entry name" value="E3_binding"/>
    <property type="match status" value="1"/>
</dbReference>
<keyword evidence="8 11" id="KW-0450">Lipoyl</keyword>
<dbReference type="NCBIfam" id="TIGR01347">
    <property type="entry name" value="sucB"/>
    <property type="match status" value="1"/>
</dbReference>
<evidence type="ECO:0000256" key="4">
    <source>
        <dbReference type="ARBA" id="ARBA00012945"/>
    </source>
</evidence>
<dbReference type="OrthoDB" id="9805770at2"/>
<evidence type="ECO:0000259" key="14">
    <source>
        <dbReference type="PROSITE" id="PS51826"/>
    </source>
</evidence>
<dbReference type="Gene3D" id="2.40.50.100">
    <property type="match status" value="1"/>
</dbReference>
<dbReference type="InterPro" id="IPR050537">
    <property type="entry name" value="2-oxoacid_dehydrogenase"/>
</dbReference>
<keyword evidence="9 11" id="KW-0012">Acyltransferase</keyword>
<dbReference type="EC" id="2.3.1.61" evidence="4 11"/>
<dbReference type="Pfam" id="PF00198">
    <property type="entry name" value="2-oxoacid_dh"/>
    <property type="match status" value="1"/>
</dbReference>
<dbReference type="GO" id="GO:0005829">
    <property type="term" value="C:cytosol"/>
    <property type="evidence" value="ECO:0007669"/>
    <property type="project" value="TreeGrafter"/>
</dbReference>
<dbReference type="RefSeq" id="WP_108899757.1">
    <property type="nucleotide sequence ID" value="NZ_CP029185.2"/>
</dbReference>
<comment type="catalytic activity">
    <reaction evidence="10 11">
        <text>N(6)-[(R)-dihydrolipoyl]-L-lysyl-[protein] + succinyl-CoA = N(6)-[(R)-S(8)-succinyldihydrolipoyl]-L-lysyl-[protein] + CoA</text>
        <dbReference type="Rhea" id="RHEA:15213"/>
        <dbReference type="Rhea" id="RHEA-COMP:10475"/>
        <dbReference type="Rhea" id="RHEA-COMP:20092"/>
        <dbReference type="ChEBI" id="CHEBI:57287"/>
        <dbReference type="ChEBI" id="CHEBI:57292"/>
        <dbReference type="ChEBI" id="CHEBI:83100"/>
        <dbReference type="ChEBI" id="CHEBI:83120"/>
        <dbReference type="EC" id="2.3.1.61"/>
    </reaction>
</comment>
<dbReference type="SUPFAM" id="SSF52777">
    <property type="entry name" value="CoA-dependent acyltransferases"/>
    <property type="match status" value="1"/>
</dbReference>
<feature type="region of interest" description="Disordered" evidence="12">
    <location>
        <begin position="162"/>
        <end position="181"/>
    </location>
</feature>
<dbReference type="Gene3D" id="4.10.320.10">
    <property type="entry name" value="E3-binding domain"/>
    <property type="match status" value="1"/>
</dbReference>
<evidence type="ECO:0000256" key="2">
    <source>
        <dbReference type="ARBA" id="ARBA00005145"/>
    </source>
</evidence>
<dbReference type="GO" id="GO:0006099">
    <property type="term" value="P:tricarboxylic acid cycle"/>
    <property type="evidence" value="ECO:0007669"/>
    <property type="project" value="UniProtKB-UniRule"/>
</dbReference>
<name>A0A2Y9TVX2_9GAMM</name>
<evidence type="ECO:0000313" key="15">
    <source>
        <dbReference type="EMBL" id="AWH87669.1"/>
    </source>
</evidence>
<evidence type="ECO:0000256" key="3">
    <source>
        <dbReference type="ARBA" id="ARBA00007317"/>
    </source>
</evidence>
<dbReference type="GO" id="GO:0004149">
    <property type="term" value="F:dihydrolipoyllysine-residue succinyltransferase activity"/>
    <property type="evidence" value="ECO:0007669"/>
    <property type="project" value="UniProtKB-UniRule"/>
</dbReference>
<dbReference type="PROSITE" id="PS50968">
    <property type="entry name" value="BIOTINYL_LIPOYL"/>
    <property type="match status" value="1"/>
</dbReference>
<feature type="domain" description="Peripheral subunit-binding (PSBD)" evidence="14">
    <location>
        <begin position="113"/>
        <end position="150"/>
    </location>
</feature>
<reference evidence="15 16" key="1">
    <citation type="journal article" date="2019" name="Int. J. Syst. Evol. Microbiol.">
        <title>Limnobaculum parvum gen. nov., sp. nov., isolated from a freshwater lake.</title>
        <authorList>
            <person name="Baek C."/>
            <person name="Shin S.K."/>
            <person name="Yi H."/>
        </authorList>
    </citation>
    <scope>NUCLEOTIDE SEQUENCE [LARGE SCALE GENOMIC DNA]</scope>
    <source>
        <strain evidence="15 16">HYN0051</strain>
    </source>
</reference>
<dbReference type="GO" id="GO:0033512">
    <property type="term" value="P:L-lysine catabolic process to acetyl-CoA via saccharopine"/>
    <property type="evidence" value="ECO:0007669"/>
    <property type="project" value="UniProtKB-UniRule"/>
</dbReference>
<dbReference type="NCBIfam" id="NF004309">
    <property type="entry name" value="PRK05704.1"/>
    <property type="match status" value="1"/>
</dbReference>
<evidence type="ECO:0000256" key="10">
    <source>
        <dbReference type="ARBA" id="ARBA00052761"/>
    </source>
</evidence>
<dbReference type="InterPro" id="IPR006255">
    <property type="entry name" value="SucB"/>
</dbReference>
<dbReference type="InterPro" id="IPR023213">
    <property type="entry name" value="CAT-like_dom_sf"/>
</dbReference>
<dbReference type="KEGG" id="lpv:HYN51_03270"/>
<dbReference type="AlphaFoldDB" id="A0A2Y9TVX2"/>
<dbReference type="InterPro" id="IPR001078">
    <property type="entry name" value="2-oxoacid_DH_actylTfrase"/>
</dbReference>
<dbReference type="InterPro" id="IPR011053">
    <property type="entry name" value="Single_hybrid_motif"/>
</dbReference>
<dbReference type="InterPro" id="IPR004167">
    <property type="entry name" value="PSBD"/>
</dbReference>
<dbReference type="InterPro" id="IPR003016">
    <property type="entry name" value="2-oxoA_DH_lipoyl-BS"/>
</dbReference>
<comment type="function">
    <text evidence="1 11">E2 component of the 2-oxoglutarate dehydrogenase (OGDH) complex which catalyzes the second step in the conversion of 2-oxoglutarate to succinyl-CoA and CO(2).</text>
</comment>
<dbReference type="CDD" id="cd06849">
    <property type="entry name" value="lipoyl_domain"/>
    <property type="match status" value="1"/>
</dbReference>
<feature type="compositionally biased region" description="Polar residues" evidence="12">
    <location>
        <begin position="83"/>
        <end position="105"/>
    </location>
</feature>
<dbReference type="EMBL" id="CP029185">
    <property type="protein sequence ID" value="AWH87669.1"/>
    <property type="molecule type" value="Genomic_DNA"/>
</dbReference>
<evidence type="ECO:0000256" key="1">
    <source>
        <dbReference type="ARBA" id="ARBA00004052"/>
    </source>
</evidence>
<dbReference type="UniPathway" id="UPA00868">
    <property type="reaction ID" value="UER00840"/>
</dbReference>
<dbReference type="Proteomes" id="UP000244908">
    <property type="component" value="Chromosome"/>
</dbReference>
<evidence type="ECO:0000256" key="8">
    <source>
        <dbReference type="ARBA" id="ARBA00022823"/>
    </source>
</evidence>
<comment type="cofactor">
    <cofactor evidence="11">
        <name>(R)-lipoate</name>
        <dbReference type="ChEBI" id="CHEBI:83088"/>
    </cofactor>
    <text evidence="11">Binds 1 lipoyl cofactor covalently.</text>
</comment>
<comment type="pathway">
    <text evidence="2 11">Amino-acid degradation; L-lysine degradation via saccharopine pathway; glutaryl-CoA from L-lysine: step 6/6.</text>
</comment>
<evidence type="ECO:0000256" key="11">
    <source>
        <dbReference type="RuleBase" id="RU361138"/>
    </source>
</evidence>
<keyword evidence="7 11" id="KW-0808">Transferase</keyword>
<feature type="region of interest" description="Disordered" evidence="12">
    <location>
        <begin position="76"/>
        <end position="113"/>
    </location>
</feature>
<accession>A0A2Y9TVX2</accession>
<evidence type="ECO:0000313" key="16">
    <source>
        <dbReference type="Proteomes" id="UP000244908"/>
    </source>
</evidence>
<feature type="compositionally biased region" description="Basic and acidic residues" evidence="12">
    <location>
        <begin position="165"/>
        <end position="181"/>
    </location>
</feature>
<gene>
    <name evidence="15" type="ORF">HYN51_03270</name>
</gene>